<dbReference type="GO" id="GO:0006508">
    <property type="term" value="P:proteolysis"/>
    <property type="evidence" value="ECO:0007669"/>
    <property type="project" value="UniProtKB-KW"/>
</dbReference>
<evidence type="ECO:0000259" key="7">
    <source>
        <dbReference type="Pfam" id="PF00675"/>
    </source>
</evidence>
<dbReference type="InterPro" id="IPR007863">
    <property type="entry name" value="Peptidase_M16_C"/>
</dbReference>
<evidence type="ECO:0000256" key="4">
    <source>
        <dbReference type="ARBA" id="ARBA00022801"/>
    </source>
</evidence>
<dbReference type="PANTHER" id="PTHR43690:SF17">
    <property type="entry name" value="PROTEIN YHJJ"/>
    <property type="match status" value="1"/>
</dbReference>
<keyword evidence="5" id="KW-0862">Zinc</keyword>
<organism evidence="9">
    <name type="scientific">hydrothermal vent metagenome</name>
    <dbReference type="NCBI Taxonomy" id="652676"/>
    <lineage>
        <taxon>unclassified sequences</taxon>
        <taxon>metagenomes</taxon>
        <taxon>ecological metagenomes</taxon>
    </lineage>
</organism>
<evidence type="ECO:0000256" key="1">
    <source>
        <dbReference type="ARBA" id="ARBA00007261"/>
    </source>
</evidence>
<keyword evidence="4" id="KW-0378">Hydrolase</keyword>
<dbReference type="Pfam" id="PF05193">
    <property type="entry name" value="Peptidase_M16_C"/>
    <property type="match status" value="1"/>
</dbReference>
<evidence type="ECO:0000256" key="3">
    <source>
        <dbReference type="ARBA" id="ARBA00022723"/>
    </source>
</evidence>
<sequence length="473" mass="53549">MRISIKKPIFALIASFLLASCATNSSTPATETAEQESPPTQNGSVHRFQLDNGLKIFVKEDHRAPVAISQLWYKVGASYEYGGITGVSHVLEHMMFKGTKDYGPNEFSKIIAANGGRENAFTGRDYTAYFQTLEASRLEVAFKLESNRMRNLRLNEEEFQKEVKVVMEERRMRTEDKPTALTYEQFNATAYVNSPYQNPVIGWMDDLDNMTLDDLQQWYQSWYAPNNAILVVVGDVDPQAIYRLAKKYYGPIEPSDTATPKPRNEIKPLGEKRITVKAPAELPYFVMGYQVPVVRTAENSWEPYALDMLASVLDGSKSARFAKELVRNQQIAANAGAGYSLFSRHNEQFLFDGTPAKGHSVEELQVAIFEQIKRIQTELVSEEELQRIKAQVITSKVYELDSIFYQAMKIGMLETTGLDHRLQDQYLDNIKAVTPEQIREVANKYLIEDRRTIAVLEPLPLDNNQNAAITGGK</sequence>
<dbReference type="AlphaFoldDB" id="A0A3B0Z6V8"/>
<dbReference type="InterPro" id="IPR011765">
    <property type="entry name" value="Pept_M16_N"/>
</dbReference>
<dbReference type="PROSITE" id="PS00143">
    <property type="entry name" value="INSULINASE"/>
    <property type="match status" value="1"/>
</dbReference>
<dbReference type="GO" id="GO:0046872">
    <property type="term" value="F:metal ion binding"/>
    <property type="evidence" value="ECO:0007669"/>
    <property type="project" value="UniProtKB-KW"/>
</dbReference>
<keyword evidence="3" id="KW-0479">Metal-binding</keyword>
<evidence type="ECO:0000313" key="9">
    <source>
        <dbReference type="EMBL" id="VAW83933.1"/>
    </source>
</evidence>
<evidence type="ECO:0000259" key="8">
    <source>
        <dbReference type="Pfam" id="PF05193"/>
    </source>
</evidence>
<evidence type="ECO:0000256" key="5">
    <source>
        <dbReference type="ARBA" id="ARBA00022833"/>
    </source>
</evidence>
<reference evidence="9" key="1">
    <citation type="submission" date="2018-06" db="EMBL/GenBank/DDBJ databases">
        <authorList>
            <person name="Zhirakovskaya E."/>
        </authorList>
    </citation>
    <scope>NUCLEOTIDE SEQUENCE</scope>
</reference>
<dbReference type="InterPro" id="IPR011249">
    <property type="entry name" value="Metalloenz_LuxS/M16"/>
</dbReference>
<gene>
    <name evidence="9" type="ORF">MNBD_GAMMA18-1359</name>
</gene>
<comment type="similarity">
    <text evidence="1">Belongs to the peptidase M16 family.</text>
</comment>
<dbReference type="EMBL" id="UOFP01000017">
    <property type="protein sequence ID" value="VAW83933.1"/>
    <property type="molecule type" value="Genomic_DNA"/>
</dbReference>
<evidence type="ECO:0000256" key="6">
    <source>
        <dbReference type="ARBA" id="ARBA00023049"/>
    </source>
</evidence>
<dbReference type="PANTHER" id="PTHR43690">
    <property type="entry name" value="NARDILYSIN"/>
    <property type="match status" value="1"/>
</dbReference>
<keyword evidence="6" id="KW-0482">Metalloprotease</keyword>
<dbReference type="InterPro" id="IPR050626">
    <property type="entry name" value="Peptidase_M16"/>
</dbReference>
<dbReference type="Gene3D" id="3.30.830.10">
    <property type="entry name" value="Metalloenzyme, LuxS/M16 peptidase-like"/>
    <property type="match status" value="2"/>
</dbReference>
<dbReference type="PROSITE" id="PS51257">
    <property type="entry name" value="PROKAR_LIPOPROTEIN"/>
    <property type="match status" value="1"/>
</dbReference>
<dbReference type="GO" id="GO:0004222">
    <property type="term" value="F:metalloendopeptidase activity"/>
    <property type="evidence" value="ECO:0007669"/>
    <property type="project" value="InterPro"/>
</dbReference>
<accession>A0A3B0Z6V8</accession>
<proteinExistence type="inferred from homology"/>
<feature type="domain" description="Peptidase M16 N-terminal" evidence="7">
    <location>
        <begin position="57"/>
        <end position="201"/>
    </location>
</feature>
<name>A0A3B0Z6V8_9ZZZZ</name>
<dbReference type="Pfam" id="PF00675">
    <property type="entry name" value="Peptidase_M16"/>
    <property type="match status" value="1"/>
</dbReference>
<evidence type="ECO:0000256" key="2">
    <source>
        <dbReference type="ARBA" id="ARBA00022670"/>
    </source>
</evidence>
<protein>
    <submittedName>
        <fullName evidence="9">FIG015547: peptidase, M16 family</fullName>
    </submittedName>
</protein>
<dbReference type="SUPFAM" id="SSF63411">
    <property type="entry name" value="LuxS/MPP-like metallohydrolase"/>
    <property type="match status" value="2"/>
</dbReference>
<dbReference type="InterPro" id="IPR001431">
    <property type="entry name" value="Pept_M16_Zn_BS"/>
</dbReference>
<keyword evidence="2" id="KW-0645">Protease</keyword>
<feature type="domain" description="Peptidase M16 C-terminal" evidence="8">
    <location>
        <begin position="209"/>
        <end position="391"/>
    </location>
</feature>